<evidence type="ECO:0000259" key="5">
    <source>
        <dbReference type="PROSITE" id="PS50851"/>
    </source>
</evidence>
<evidence type="ECO:0000256" key="1">
    <source>
        <dbReference type="ARBA" id="ARBA00004496"/>
    </source>
</evidence>
<dbReference type="PANTHER" id="PTHR22617">
    <property type="entry name" value="CHEMOTAXIS SENSOR HISTIDINE KINASE-RELATED"/>
    <property type="match status" value="1"/>
</dbReference>
<dbReference type="SUPFAM" id="SSF50341">
    <property type="entry name" value="CheW-like"/>
    <property type="match status" value="1"/>
</dbReference>
<feature type="domain" description="CheW-like" evidence="5">
    <location>
        <begin position="3"/>
        <end position="143"/>
    </location>
</feature>
<evidence type="ECO:0000256" key="3">
    <source>
        <dbReference type="ARBA" id="ARBA00022490"/>
    </source>
</evidence>
<dbReference type="OrthoDB" id="9794382at2"/>
<evidence type="ECO:0000313" key="6">
    <source>
        <dbReference type="EMBL" id="SKB29293.1"/>
    </source>
</evidence>
<dbReference type="Pfam" id="PF01584">
    <property type="entry name" value="CheW"/>
    <property type="match status" value="1"/>
</dbReference>
<dbReference type="GO" id="GO:0005829">
    <property type="term" value="C:cytosol"/>
    <property type="evidence" value="ECO:0007669"/>
    <property type="project" value="TreeGrafter"/>
</dbReference>
<dbReference type="FunFam" id="2.40.50.180:FF:000002">
    <property type="entry name" value="Chemotaxis protein CheW"/>
    <property type="match status" value="1"/>
</dbReference>
<comment type="subcellular location">
    <subcellularLocation>
        <location evidence="1">Cytoplasm</location>
    </subcellularLocation>
</comment>
<dbReference type="Gene3D" id="2.40.50.180">
    <property type="entry name" value="CheA-289, Domain 4"/>
    <property type="match status" value="1"/>
</dbReference>
<dbReference type="GO" id="GO:0006935">
    <property type="term" value="P:chemotaxis"/>
    <property type="evidence" value="ECO:0007669"/>
    <property type="project" value="UniProtKB-KW"/>
</dbReference>
<dbReference type="SMART" id="SM00260">
    <property type="entry name" value="CheW"/>
    <property type="match status" value="1"/>
</dbReference>
<dbReference type="InterPro" id="IPR036061">
    <property type="entry name" value="CheW-like_dom_sf"/>
</dbReference>
<keyword evidence="3" id="KW-0963">Cytoplasm</keyword>
<evidence type="ECO:0000256" key="2">
    <source>
        <dbReference type="ARBA" id="ARBA00021483"/>
    </source>
</evidence>
<dbReference type="InterPro" id="IPR039315">
    <property type="entry name" value="CheW"/>
</dbReference>
<dbReference type="RefSeq" id="WP_079588660.1">
    <property type="nucleotide sequence ID" value="NZ_CP154629.1"/>
</dbReference>
<evidence type="ECO:0000256" key="4">
    <source>
        <dbReference type="ARBA" id="ARBA00022500"/>
    </source>
</evidence>
<dbReference type="InterPro" id="IPR002545">
    <property type="entry name" value="CheW-lke_dom"/>
</dbReference>
<accession>A0A1T5A3S7</accession>
<sequence length="149" mass="17074">MAERKYVVFKLDEEEYGIDIMRVKEVTEFVEVTKVPNTPHFVEGIINLRGEITPIINLKKRFSKPEETANVAHRVLVLNLEDKLVGFMVDDASQVITMDDSQIQETPAIIAGEDKKYIEGIGKLEERMVIILDLVQVLNETEKKELLDM</sequence>
<dbReference type="GO" id="GO:0007165">
    <property type="term" value="P:signal transduction"/>
    <property type="evidence" value="ECO:0007669"/>
    <property type="project" value="InterPro"/>
</dbReference>
<organism evidence="6 7">
    <name type="scientific">Acetoanaerobium noterae</name>
    <dbReference type="NCBI Taxonomy" id="745369"/>
    <lineage>
        <taxon>Bacteria</taxon>
        <taxon>Bacillati</taxon>
        <taxon>Bacillota</taxon>
        <taxon>Clostridia</taxon>
        <taxon>Peptostreptococcales</taxon>
        <taxon>Filifactoraceae</taxon>
        <taxon>Acetoanaerobium</taxon>
    </lineage>
</organism>
<dbReference type="AlphaFoldDB" id="A0A1T5A3S7"/>
<dbReference type="CDD" id="cd00732">
    <property type="entry name" value="CheW"/>
    <property type="match status" value="1"/>
</dbReference>
<gene>
    <name evidence="6" type="ORF">SAMN02745120_0708</name>
</gene>
<name>A0A1T5A3S7_9FIRM</name>
<protein>
    <recommendedName>
        <fullName evidence="2">Chemotaxis protein CheW</fullName>
    </recommendedName>
</protein>
<reference evidence="7" key="1">
    <citation type="submission" date="2017-02" db="EMBL/GenBank/DDBJ databases">
        <authorList>
            <person name="Varghese N."/>
            <person name="Submissions S."/>
        </authorList>
    </citation>
    <scope>NUCLEOTIDE SEQUENCE [LARGE SCALE GENOMIC DNA]</scope>
    <source>
        <strain evidence="7">ATCC 35199</strain>
    </source>
</reference>
<dbReference type="PANTHER" id="PTHR22617:SF23">
    <property type="entry name" value="CHEMOTAXIS PROTEIN CHEW"/>
    <property type="match status" value="1"/>
</dbReference>
<keyword evidence="7" id="KW-1185">Reference proteome</keyword>
<keyword evidence="4" id="KW-0145">Chemotaxis</keyword>
<evidence type="ECO:0000313" key="7">
    <source>
        <dbReference type="Proteomes" id="UP000243406"/>
    </source>
</evidence>
<proteinExistence type="predicted"/>
<dbReference type="PROSITE" id="PS50851">
    <property type="entry name" value="CHEW"/>
    <property type="match status" value="1"/>
</dbReference>
<dbReference type="Gene3D" id="2.30.30.40">
    <property type="entry name" value="SH3 Domains"/>
    <property type="match status" value="1"/>
</dbReference>
<dbReference type="EMBL" id="FUYN01000001">
    <property type="protein sequence ID" value="SKB29293.1"/>
    <property type="molecule type" value="Genomic_DNA"/>
</dbReference>
<dbReference type="Proteomes" id="UP000243406">
    <property type="component" value="Unassembled WGS sequence"/>
</dbReference>